<name>R0EGQ7_CAUVI</name>
<comment type="caution">
    <text evidence="1">The sequence shown here is derived from an EMBL/GenBank/DDBJ whole genome shotgun (WGS) entry which is preliminary data.</text>
</comment>
<accession>R0EGQ7</accession>
<gene>
    <name evidence="1" type="ORF">OR37_03669</name>
</gene>
<evidence type="ECO:0000313" key="2">
    <source>
        <dbReference type="Proteomes" id="UP000013063"/>
    </source>
</evidence>
<evidence type="ECO:0000313" key="1">
    <source>
        <dbReference type="EMBL" id="ENZ80457.1"/>
    </source>
</evidence>
<organism evidence="1 2">
    <name type="scientific">Caulobacter vibrioides OR37</name>
    <dbReference type="NCBI Taxonomy" id="1292034"/>
    <lineage>
        <taxon>Bacteria</taxon>
        <taxon>Pseudomonadati</taxon>
        <taxon>Pseudomonadota</taxon>
        <taxon>Alphaproteobacteria</taxon>
        <taxon>Caulobacterales</taxon>
        <taxon>Caulobacteraceae</taxon>
        <taxon>Caulobacter</taxon>
    </lineage>
</organism>
<dbReference type="STRING" id="1292034.OR37_03669"/>
<protein>
    <submittedName>
        <fullName evidence="1">Uncharacterized protein</fullName>
    </submittedName>
</protein>
<proteinExistence type="predicted"/>
<sequence length="33" mass="3848">MISKTEDRFVLSVSLTLGSHVLHHLGFRFRRHA</sequence>
<reference evidence="1 2" key="1">
    <citation type="journal article" date="2013" name="Genome Announc.">
        <title>Draft Genome Sequence for Caulobacter sp. Strain OR37, a Bacterium Tolerant to Heavy Metals.</title>
        <authorList>
            <person name="Utturkar S.M."/>
            <person name="Bollmann A."/>
            <person name="Brzoska R.M."/>
            <person name="Klingeman D.M."/>
            <person name="Epstein S.E."/>
            <person name="Palumbo A.V."/>
            <person name="Brown S.D."/>
        </authorList>
    </citation>
    <scope>NUCLEOTIDE SEQUENCE [LARGE SCALE GENOMIC DNA]</scope>
    <source>
        <strain evidence="1 2">OR37</strain>
    </source>
</reference>
<keyword evidence="2" id="KW-1185">Reference proteome</keyword>
<dbReference type="Proteomes" id="UP000013063">
    <property type="component" value="Unassembled WGS sequence"/>
</dbReference>
<dbReference type="AlphaFoldDB" id="R0EGQ7"/>
<dbReference type="EMBL" id="APMP01000032">
    <property type="protein sequence ID" value="ENZ80457.1"/>
    <property type="molecule type" value="Genomic_DNA"/>
</dbReference>